<evidence type="ECO:0000259" key="1">
    <source>
        <dbReference type="Pfam" id="PF07552"/>
    </source>
</evidence>
<keyword evidence="2" id="KW-0167">Capsid protein</keyword>
<dbReference type="Proteomes" id="UP001172743">
    <property type="component" value="Unassembled WGS sequence"/>
</dbReference>
<evidence type="ECO:0000313" key="3">
    <source>
        <dbReference type="Proteomes" id="UP001172743"/>
    </source>
</evidence>
<feature type="domain" description="Spore coat protein X/V" evidence="1">
    <location>
        <begin position="22"/>
        <end position="78"/>
    </location>
</feature>
<dbReference type="Pfam" id="PF07552">
    <property type="entry name" value="Coat_X"/>
    <property type="match status" value="2"/>
</dbReference>
<dbReference type="EMBL" id="JAUHTQ010000004">
    <property type="protein sequence ID" value="MDN4493541.1"/>
    <property type="molecule type" value="Genomic_DNA"/>
</dbReference>
<protein>
    <submittedName>
        <fullName evidence="2">Spore coat protein</fullName>
    </submittedName>
</protein>
<keyword evidence="3" id="KW-1185">Reference proteome</keyword>
<gene>
    <name evidence="2" type="ORF">QYB95_08335</name>
</gene>
<feature type="domain" description="Spore coat protein X/V" evidence="1">
    <location>
        <begin position="86"/>
        <end position="142"/>
    </location>
</feature>
<sequence>MAEKKWRALDHCDDHCRNNDADVEQDAVQKQVTKQISDEWIIVRDSECVEVTTTDTQIALSLQLAIQAAIVAVISITIGDNEQGKNVAQDLKQFMKTKQSNRQKTIIEGSKNVKVKTTDTDISVNIQALLQILVTVVAKLDVL</sequence>
<proteinExistence type="predicted"/>
<name>A0ABT8GRG6_9BACL</name>
<comment type="caution">
    <text evidence="2">The sequence shown here is derived from an EMBL/GenBank/DDBJ whole genome shotgun (WGS) entry which is preliminary data.</text>
</comment>
<evidence type="ECO:0000313" key="2">
    <source>
        <dbReference type="EMBL" id="MDN4493541.1"/>
    </source>
</evidence>
<accession>A0ABT8GRG6</accession>
<reference evidence="2" key="1">
    <citation type="submission" date="2023-07" db="EMBL/GenBank/DDBJ databases">
        <title>Ureibacillus sp. isolated from freshwater well.</title>
        <authorList>
            <person name="Kirdat K."/>
            <person name="Bhatt A."/>
            <person name="Teware R."/>
            <person name="Bhavsar Y."/>
            <person name="Yadav A."/>
        </authorList>
    </citation>
    <scope>NUCLEOTIDE SEQUENCE</scope>
    <source>
        <strain evidence="2">BA0131</strain>
    </source>
</reference>
<dbReference type="InterPro" id="IPR011428">
    <property type="entry name" value="Spore_coat_X/V"/>
</dbReference>
<dbReference type="RefSeq" id="WP_301137857.1">
    <property type="nucleotide sequence ID" value="NZ_JAUHTQ010000004.1"/>
</dbReference>
<keyword evidence="2" id="KW-0946">Virion</keyword>
<organism evidence="2 3">
    <name type="scientific">Ureibacillus aquaedulcis</name>
    <dbReference type="NCBI Taxonomy" id="3058421"/>
    <lineage>
        <taxon>Bacteria</taxon>
        <taxon>Bacillati</taxon>
        <taxon>Bacillota</taxon>
        <taxon>Bacilli</taxon>
        <taxon>Bacillales</taxon>
        <taxon>Caryophanaceae</taxon>
        <taxon>Ureibacillus</taxon>
    </lineage>
</organism>